<keyword evidence="1" id="KW-0732">Signal</keyword>
<dbReference type="PANTHER" id="PTHR37833:SF1">
    <property type="entry name" value="SIGNAL PEPTIDE PROTEIN"/>
    <property type="match status" value="1"/>
</dbReference>
<dbReference type="RefSeq" id="WP_133582721.1">
    <property type="nucleotide sequence ID" value="NZ_SNYV01000003.1"/>
</dbReference>
<organism evidence="2 3">
    <name type="scientific">Sphingobacterium yanglingense</name>
    <dbReference type="NCBI Taxonomy" id="1437280"/>
    <lineage>
        <taxon>Bacteria</taxon>
        <taxon>Pseudomonadati</taxon>
        <taxon>Bacteroidota</taxon>
        <taxon>Sphingobacteriia</taxon>
        <taxon>Sphingobacteriales</taxon>
        <taxon>Sphingobacteriaceae</taxon>
        <taxon>Sphingobacterium</taxon>
    </lineage>
</organism>
<accession>A0A4R6WLS1</accession>
<keyword evidence="3" id="KW-1185">Reference proteome</keyword>
<comment type="caution">
    <text evidence="2">The sequence shown here is derived from an EMBL/GenBank/DDBJ whole genome shotgun (WGS) entry which is preliminary data.</text>
</comment>
<feature type="chain" id="PRO_5020185345" evidence="1">
    <location>
        <begin position="24"/>
        <end position="149"/>
    </location>
</feature>
<dbReference type="EMBL" id="SNYV01000003">
    <property type="protein sequence ID" value="TDQ81774.1"/>
    <property type="molecule type" value="Genomic_DNA"/>
</dbReference>
<dbReference type="InterPro" id="IPR013783">
    <property type="entry name" value="Ig-like_fold"/>
</dbReference>
<dbReference type="Proteomes" id="UP000295292">
    <property type="component" value="Unassembled WGS sequence"/>
</dbReference>
<dbReference type="AlphaFoldDB" id="A0A4R6WLS1"/>
<dbReference type="Gene3D" id="2.60.40.10">
    <property type="entry name" value="Immunoglobulins"/>
    <property type="match status" value="1"/>
</dbReference>
<feature type="signal peptide" evidence="1">
    <location>
        <begin position="1"/>
        <end position="23"/>
    </location>
</feature>
<name>A0A4R6WLS1_9SPHI</name>
<evidence type="ECO:0000256" key="1">
    <source>
        <dbReference type="SAM" id="SignalP"/>
    </source>
</evidence>
<dbReference type="InterPro" id="IPR011467">
    <property type="entry name" value="DUF1573"/>
</dbReference>
<evidence type="ECO:0000313" key="2">
    <source>
        <dbReference type="EMBL" id="TDQ81774.1"/>
    </source>
</evidence>
<protein>
    <submittedName>
        <fullName evidence="2">Uncharacterized protein DUF1573</fullName>
    </submittedName>
</protein>
<gene>
    <name evidence="2" type="ORF">CLV99_0307</name>
</gene>
<dbReference type="Pfam" id="PF07610">
    <property type="entry name" value="DUF1573"/>
    <property type="match status" value="1"/>
</dbReference>
<dbReference type="PANTHER" id="PTHR37833">
    <property type="entry name" value="LIPOPROTEIN-RELATED"/>
    <property type="match status" value="1"/>
</dbReference>
<sequence length="149" mass="15794">MVFKNTLLAFAIIGLLVGCGNQSATKTEQNVEQPVASTTDTTASKQQGIIEFEESAFDFGKVKEGAVVEHIFKFKNTGAAPVILSQVSASCGCTTPDFTKEPVLPGKVGEIKVSFNSLGQVGNQQKIVTVSSNAENRVTTIQIKGVVEE</sequence>
<evidence type="ECO:0000313" key="3">
    <source>
        <dbReference type="Proteomes" id="UP000295292"/>
    </source>
</evidence>
<dbReference type="OrthoDB" id="826619at2"/>
<proteinExistence type="predicted"/>
<dbReference type="PROSITE" id="PS51257">
    <property type="entry name" value="PROKAR_LIPOPROTEIN"/>
    <property type="match status" value="1"/>
</dbReference>
<reference evidence="2 3" key="1">
    <citation type="submission" date="2019-03" db="EMBL/GenBank/DDBJ databases">
        <title>Genomic Encyclopedia of Archaeal and Bacterial Type Strains, Phase II (KMG-II): from individual species to whole genera.</title>
        <authorList>
            <person name="Goeker M."/>
        </authorList>
    </citation>
    <scope>NUCLEOTIDE SEQUENCE [LARGE SCALE GENOMIC DNA]</scope>
    <source>
        <strain evidence="2 3">DSM 28353</strain>
    </source>
</reference>